<dbReference type="Proteomes" id="UP001279734">
    <property type="component" value="Unassembled WGS sequence"/>
</dbReference>
<dbReference type="Pfam" id="PF00650">
    <property type="entry name" value="CRAL_TRIO"/>
    <property type="match status" value="1"/>
</dbReference>
<proteinExistence type="inferred from homology"/>
<keyword evidence="4" id="KW-0333">Golgi apparatus</keyword>
<dbReference type="PANTHER" id="PTHR45657">
    <property type="entry name" value="CRAL-TRIO DOMAIN-CONTAINING PROTEIN YKL091C-RELATED"/>
    <property type="match status" value="1"/>
</dbReference>
<accession>A0AAD3XQZ3</accession>
<dbReference type="InterPro" id="IPR036865">
    <property type="entry name" value="CRAL-TRIO_dom_sf"/>
</dbReference>
<evidence type="ECO:0000256" key="3">
    <source>
        <dbReference type="ARBA" id="ARBA00022927"/>
    </source>
</evidence>
<name>A0AAD3XQZ3_NEPGR</name>
<dbReference type="GO" id="GO:0005886">
    <property type="term" value="C:plasma membrane"/>
    <property type="evidence" value="ECO:0007669"/>
    <property type="project" value="UniProtKB-SubCell"/>
</dbReference>
<gene>
    <name evidence="10" type="ORF">Nepgr_015744</name>
</gene>
<evidence type="ECO:0000256" key="5">
    <source>
        <dbReference type="ARBA" id="ARBA00023054"/>
    </source>
</evidence>
<reference evidence="10" key="1">
    <citation type="submission" date="2023-05" db="EMBL/GenBank/DDBJ databases">
        <title>Nepenthes gracilis genome sequencing.</title>
        <authorList>
            <person name="Fukushima K."/>
        </authorList>
    </citation>
    <scope>NUCLEOTIDE SEQUENCE</scope>
    <source>
        <strain evidence="10">SING2019-196</strain>
    </source>
</reference>
<dbReference type="EMBL" id="BSYO01000013">
    <property type="protein sequence ID" value="GMH13903.1"/>
    <property type="molecule type" value="Genomic_DNA"/>
</dbReference>
<dbReference type="PANTHER" id="PTHR45657:SF5">
    <property type="entry name" value="PHOSPHATIDYLINOSITOL_PHOSPHATIDYLCHOLINE TRANSFER PROTEIN SFH6"/>
    <property type="match status" value="1"/>
</dbReference>
<comment type="similarity">
    <text evidence="6">Belongs to the SFH family.</text>
</comment>
<feature type="domain" description="CRAL-TRIO" evidence="9">
    <location>
        <begin position="178"/>
        <end position="352"/>
    </location>
</feature>
<dbReference type="FunFam" id="3.40.525.10:FF:000011">
    <property type="entry name" value="SEC14 cytosolic factor"/>
    <property type="match status" value="1"/>
</dbReference>
<dbReference type="AlphaFoldDB" id="A0AAD3XQZ3"/>
<evidence type="ECO:0000256" key="6">
    <source>
        <dbReference type="ARBA" id="ARBA00038020"/>
    </source>
</evidence>
<dbReference type="GO" id="GO:0000139">
    <property type="term" value="C:Golgi membrane"/>
    <property type="evidence" value="ECO:0007669"/>
    <property type="project" value="UniProtKB-SubCell"/>
</dbReference>
<feature type="coiled-coil region" evidence="7">
    <location>
        <begin position="564"/>
        <end position="616"/>
    </location>
</feature>
<evidence type="ECO:0000256" key="8">
    <source>
        <dbReference type="SAM" id="Phobius"/>
    </source>
</evidence>
<dbReference type="SUPFAM" id="SSF52087">
    <property type="entry name" value="CRAL/TRIO domain"/>
    <property type="match status" value="1"/>
</dbReference>
<keyword evidence="5 7" id="KW-0175">Coiled coil</keyword>
<comment type="caution">
    <text evidence="10">The sequence shown here is derived from an EMBL/GenBank/DDBJ whole genome shotgun (WGS) entry which is preliminary data.</text>
</comment>
<dbReference type="GO" id="GO:0015031">
    <property type="term" value="P:protein transport"/>
    <property type="evidence" value="ECO:0007669"/>
    <property type="project" value="UniProtKB-KW"/>
</dbReference>
<dbReference type="InterPro" id="IPR001251">
    <property type="entry name" value="CRAL-TRIO_dom"/>
</dbReference>
<feature type="transmembrane region" description="Helical" evidence="8">
    <location>
        <begin position="495"/>
        <end position="518"/>
    </location>
</feature>
<keyword evidence="11" id="KW-1185">Reference proteome</keyword>
<dbReference type="SUPFAM" id="SSF46938">
    <property type="entry name" value="CRAL/TRIO N-terminal domain"/>
    <property type="match status" value="1"/>
</dbReference>
<dbReference type="Gene3D" id="1.10.8.20">
    <property type="entry name" value="N-terminal domain of phosphatidylinositol transfer protein sec14p"/>
    <property type="match status" value="1"/>
</dbReference>
<keyword evidence="8" id="KW-0812">Transmembrane</keyword>
<sequence length="646" mass="73442">MGRRGPRMAESKLIRCRKSLLLYQISDMSRPLDRFARPCFEGSSSRSERRERNSDFEISEDEKRTRIGNLKKKAINASTKFRHSLKKRGKRKGEGDATFISIEDVRDAKESQAVEAFRQALLLDELLPGRHDDYYTLLRFLKARKFDIDKAKHMWAEMLQWRKEFGADTILEDFEYHELDEVLKYYPQGFHGVDKEGRPVYIYLLGKVDADKLLQVTTVDRYVKYHVQDFELCLAIKFPACSIAAKKHIDSTTTILDVQGLGLKNLTKPARELMMRLQKIDNDNYPETLCQMFIVNAGSGFKLLWNTVKSFLDPQTTLKIHVLGHKYQSKLLEIIDASELPEFLGGRCTCVDDGGCLRSNKGPWKDPDILKMIQCGKAEVNISNSYGRIIAHHRPRSWMVKGGEASVMESESEAEEVSSPKAFRSPLRLKLTPVDEARVAGNMNGISGVLDYDERVPVVENIVDAECREETTLQEPDDTREIIFSQSNYGIPKGMHIHICAVLLAVFMAVFALCRWALLKVTSKIPSCVPDYVHSMPALTVEPDSKKESQSPSPTHQCMGSDPCSTVMRRLGELEEKVNNLEAKPVQMPLEKEELLNAAISRVDALEAELIATKKALYEALIRQEELLAYIDSQQATNFQEKKFCC</sequence>
<dbReference type="InterPro" id="IPR036273">
    <property type="entry name" value="CRAL/TRIO_N_dom_sf"/>
</dbReference>
<dbReference type="PROSITE" id="PS50191">
    <property type="entry name" value="CRAL_TRIO"/>
    <property type="match status" value="1"/>
</dbReference>
<comment type="subcellular location">
    <subcellularLocation>
        <location evidence="1">Cell membrane</location>
        <topology evidence="1">Peripheral membrane protein</topology>
    </subcellularLocation>
    <subcellularLocation>
        <location evidence="2">Golgi apparatus membrane</location>
        <topology evidence="2">Peripheral membrane protein</topology>
    </subcellularLocation>
</comment>
<dbReference type="InterPro" id="IPR051026">
    <property type="entry name" value="PI/PC_transfer"/>
</dbReference>
<keyword evidence="8" id="KW-1133">Transmembrane helix</keyword>
<evidence type="ECO:0000256" key="7">
    <source>
        <dbReference type="SAM" id="Coils"/>
    </source>
</evidence>
<dbReference type="SMART" id="SM00516">
    <property type="entry name" value="SEC14"/>
    <property type="match status" value="1"/>
</dbReference>
<organism evidence="10 11">
    <name type="scientific">Nepenthes gracilis</name>
    <name type="common">Slender pitcher plant</name>
    <dbReference type="NCBI Taxonomy" id="150966"/>
    <lineage>
        <taxon>Eukaryota</taxon>
        <taxon>Viridiplantae</taxon>
        <taxon>Streptophyta</taxon>
        <taxon>Embryophyta</taxon>
        <taxon>Tracheophyta</taxon>
        <taxon>Spermatophyta</taxon>
        <taxon>Magnoliopsida</taxon>
        <taxon>eudicotyledons</taxon>
        <taxon>Gunneridae</taxon>
        <taxon>Pentapetalae</taxon>
        <taxon>Caryophyllales</taxon>
        <taxon>Nepenthaceae</taxon>
        <taxon>Nepenthes</taxon>
    </lineage>
</organism>
<dbReference type="CDD" id="cd00170">
    <property type="entry name" value="SEC14"/>
    <property type="match status" value="1"/>
</dbReference>
<evidence type="ECO:0000259" key="9">
    <source>
        <dbReference type="PROSITE" id="PS50191"/>
    </source>
</evidence>
<evidence type="ECO:0000256" key="2">
    <source>
        <dbReference type="ARBA" id="ARBA00004395"/>
    </source>
</evidence>
<dbReference type="SMART" id="SM01100">
    <property type="entry name" value="CRAL_TRIO_N"/>
    <property type="match status" value="1"/>
</dbReference>
<keyword evidence="3" id="KW-0653">Protein transport</keyword>
<dbReference type="InterPro" id="IPR011074">
    <property type="entry name" value="CRAL/TRIO_N_dom"/>
</dbReference>
<protein>
    <recommendedName>
        <fullName evidence="9">CRAL-TRIO domain-containing protein</fullName>
    </recommendedName>
</protein>
<keyword evidence="8" id="KW-0472">Membrane</keyword>
<dbReference type="Pfam" id="PF03765">
    <property type="entry name" value="CRAL_TRIO_N"/>
    <property type="match status" value="1"/>
</dbReference>
<dbReference type="Gene3D" id="3.40.525.10">
    <property type="entry name" value="CRAL-TRIO lipid binding domain"/>
    <property type="match status" value="1"/>
</dbReference>
<evidence type="ECO:0000313" key="11">
    <source>
        <dbReference type="Proteomes" id="UP001279734"/>
    </source>
</evidence>
<keyword evidence="3" id="KW-0813">Transport</keyword>
<evidence type="ECO:0000313" key="10">
    <source>
        <dbReference type="EMBL" id="GMH13903.1"/>
    </source>
</evidence>
<evidence type="ECO:0000256" key="4">
    <source>
        <dbReference type="ARBA" id="ARBA00023034"/>
    </source>
</evidence>
<evidence type="ECO:0000256" key="1">
    <source>
        <dbReference type="ARBA" id="ARBA00004202"/>
    </source>
</evidence>